<name>L8P3T7_STRVR</name>
<dbReference type="Proteomes" id="UP000011205">
    <property type="component" value="Unassembled WGS sequence"/>
</dbReference>
<evidence type="ECO:0000256" key="2">
    <source>
        <dbReference type="ARBA" id="ARBA00022723"/>
    </source>
</evidence>
<gene>
    <name evidence="6" type="ORF">STVIR_8228</name>
</gene>
<keyword evidence="3" id="KW-0408">Iron</keyword>
<dbReference type="GO" id="GO:0004497">
    <property type="term" value="F:monooxygenase activity"/>
    <property type="evidence" value="ECO:0007669"/>
    <property type="project" value="UniProtKB-ARBA"/>
</dbReference>
<proteinExistence type="predicted"/>
<sequence length="108" mass="11015">MGLPGTRGALRGGWTWGRQENPLGAVKAGAPVFGRGCEQATGAIGAAPSPNSTGTGEGAEMFGWCWPHLGTHLGCGGWVDGENIVCPFHRFAFDLDAAVARVGPGHTG</sequence>
<dbReference type="EMBL" id="AMLP01000263">
    <property type="protein sequence ID" value="ELS50798.1"/>
    <property type="molecule type" value="Genomic_DNA"/>
</dbReference>
<comment type="caution">
    <text evidence="6">The sequence shown here is derived from an EMBL/GenBank/DDBJ whole genome shotgun (WGS) entry which is preliminary data.</text>
</comment>
<keyword evidence="1" id="KW-0001">2Fe-2S</keyword>
<evidence type="ECO:0000313" key="6">
    <source>
        <dbReference type="EMBL" id="ELS50798.1"/>
    </source>
</evidence>
<evidence type="ECO:0000256" key="4">
    <source>
        <dbReference type="ARBA" id="ARBA00023014"/>
    </source>
</evidence>
<organism evidence="6 7">
    <name type="scientific">Streptomyces viridochromogenes Tue57</name>
    <dbReference type="NCBI Taxonomy" id="1160705"/>
    <lineage>
        <taxon>Bacteria</taxon>
        <taxon>Bacillati</taxon>
        <taxon>Actinomycetota</taxon>
        <taxon>Actinomycetes</taxon>
        <taxon>Kitasatosporales</taxon>
        <taxon>Streptomycetaceae</taxon>
        <taxon>Streptomyces</taxon>
    </lineage>
</organism>
<dbReference type="InterPro" id="IPR017941">
    <property type="entry name" value="Rieske_2Fe-2S"/>
</dbReference>
<dbReference type="Pfam" id="PF00355">
    <property type="entry name" value="Rieske"/>
    <property type="match status" value="1"/>
</dbReference>
<keyword evidence="2" id="KW-0479">Metal-binding</keyword>
<dbReference type="Gene3D" id="2.102.10.10">
    <property type="entry name" value="Rieske [2Fe-2S] iron-sulphur domain"/>
    <property type="match status" value="1"/>
</dbReference>
<dbReference type="PATRIC" id="fig|1160705.3.peg.8128"/>
<dbReference type="AlphaFoldDB" id="L8P3T7"/>
<dbReference type="GO" id="GO:0016705">
    <property type="term" value="F:oxidoreductase activity, acting on paired donors, with incorporation or reduction of molecular oxygen"/>
    <property type="evidence" value="ECO:0007669"/>
    <property type="project" value="UniProtKB-ARBA"/>
</dbReference>
<evidence type="ECO:0000256" key="3">
    <source>
        <dbReference type="ARBA" id="ARBA00023004"/>
    </source>
</evidence>
<dbReference type="GO" id="GO:0046872">
    <property type="term" value="F:metal ion binding"/>
    <property type="evidence" value="ECO:0007669"/>
    <property type="project" value="UniProtKB-KW"/>
</dbReference>
<dbReference type="InterPro" id="IPR036922">
    <property type="entry name" value="Rieske_2Fe-2S_sf"/>
</dbReference>
<accession>L8P3T7</accession>
<dbReference type="PROSITE" id="PS51296">
    <property type="entry name" value="RIESKE"/>
    <property type="match status" value="1"/>
</dbReference>
<feature type="domain" description="Rieske" evidence="5">
    <location>
        <begin position="67"/>
        <end position="108"/>
    </location>
</feature>
<evidence type="ECO:0000259" key="5">
    <source>
        <dbReference type="PROSITE" id="PS51296"/>
    </source>
</evidence>
<dbReference type="SUPFAM" id="SSF50022">
    <property type="entry name" value="ISP domain"/>
    <property type="match status" value="1"/>
</dbReference>
<protein>
    <submittedName>
        <fullName evidence="6">Putative Rieske (2Fe-2S) domain protein</fullName>
    </submittedName>
</protein>
<keyword evidence="4" id="KW-0411">Iron-sulfur</keyword>
<reference evidence="6 7" key="1">
    <citation type="journal article" date="2013" name="Genome Announc.">
        <title>Draft Genome Sequence of Streptomyces viridochromogenes Strain Tu57, Producer of Avilamycin.</title>
        <authorList>
            <person name="Gruning B.A."/>
            <person name="Erxleben A."/>
            <person name="Hahnlein A."/>
            <person name="Gunther S."/>
        </authorList>
    </citation>
    <scope>NUCLEOTIDE SEQUENCE [LARGE SCALE GENOMIC DNA]</scope>
    <source>
        <strain evidence="6 7">Tue57</strain>
    </source>
</reference>
<evidence type="ECO:0000256" key="1">
    <source>
        <dbReference type="ARBA" id="ARBA00022714"/>
    </source>
</evidence>
<dbReference type="GO" id="GO:0051537">
    <property type="term" value="F:2 iron, 2 sulfur cluster binding"/>
    <property type="evidence" value="ECO:0007669"/>
    <property type="project" value="UniProtKB-KW"/>
</dbReference>
<evidence type="ECO:0000313" key="7">
    <source>
        <dbReference type="Proteomes" id="UP000011205"/>
    </source>
</evidence>